<dbReference type="InterPro" id="IPR014710">
    <property type="entry name" value="RmlC-like_jellyroll"/>
</dbReference>
<dbReference type="EMBL" id="CP049814">
    <property type="protein sequence ID" value="QIK42351.1"/>
    <property type="molecule type" value="Genomic_DNA"/>
</dbReference>
<dbReference type="InterPro" id="IPR006375">
    <property type="entry name" value="Man1P_GuaTrfase/Man6P_Isoase"/>
</dbReference>
<dbReference type="EC" id="2.7.7.13" evidence="2"/>
<dbReference type="PANTHER" id="PTHR46390:SF1">
    <property type="entry name" value="MANNOSE-1-PHOSPHATE GUANYLYLTRANSFERASE"/>
    <property type="match status" value="1"/>
</dbReference>
<evidence type="ECO:0000256" key="8">
    <source>
        <dbReference type="RuleBase" id="RU004190"/>
    </source>
</evidence>
<evidence type="ECO:0000256" key="5">
    <source>
        <dbReference type="ARBA" id="ARBA00022741"/>
    </source>
</evidence>
<keyword evidence="4 11" id="KW-0548">Nucleotidyltransferase</keyword>
<reference evidence="11 12" key="1">
    <citation type="submission" date="2020-03" db="EMBL/GenBank/DDBJ databases">
        <title>Complete genome sequence of Monaibacterium sp. ALG8 with diverse plasmids.</title>
        <authorList>
            <person name="Sun C."/>
        </authorList>
    </citation>
    <scope>NUCLEOTIDE SEQUENCE [LARGE SCALE GENOMIC DNA]</scope>
    <source>
        <strain evidence="11 12">ALG8</strain>
        <plasmid evidence="11 12">unnamed3</plasmid>
    </source>
</reference>
<evidence type="ECO:0000256" key="6">
    <source>
        <dbReference type="ARBA" id="ARBA00023134"/>
    </source>
</evidence>
<dbReference type="Gene3D" id="3.90.550.10">
    <property type="entry name" value="Spore Coat Polysaccharide Biosynthesis Protein SpsA, Chain A"/>
    <property type="match status" value="1"/>
</dbReference>
<evidence type="ECO:0000256" key="7">
    <source>
        <dbReference type="ARBA" id="ARBA00047343"/>
    </source>
</evidence>
<sequence>MTNAIIPLILAGGSGTRLWPLSRKSYPKQFAPLIGEGSLFQQSLARLCPPEFGAPLVVTGDDFRFIVTEQMQTAGVNPGAVLIEPEGRNTAPAVLAAAMHLSETEPDALILVAPSDHVIPDDAAFRGAVEQGRAAAEAGQIVTFGIRPTAPETGYGWLELAPDAGAGAQPLVRFVEKPQADAAQQMLDAGNYLWNAGLFLFSARTILAAFRAHAPALIDPVGNAVANAKPDLGFLRLDPGAWAGAQDISIDYAVMERADNLTVVPYEGRWSDLGSWKAVATEMGPDADGNALSGPSTAINCTNTLLRAEDAAQQVVGLNLDNIAVVAMRDAVLVADMDSAQEVKKAVDALKSKGASQATTFPRCHRPWGWYETLSLGSRFQVKRIMVHPGAALSLQSHVHRSEHWTVVEGAAMVTVGEERKLMGENQSVYIPLGAVHRLENPGKVDLHLIEVQSGPYLGEDDIIRYEDVYART</sequence>
<dbReference type="InterPro" id="IPR005835">
    <property type="entry name" value="NTP_transferase_dom"/>
</dbReference>
<keyword evidence="6" id="KW-0342">GTP-binding</keyword>
<comment type="catalytic activity">
    <reaction evidence="7">
        <text>alpha-D-mannose 1-phosphate + GTP + H(+) = GDP-alpha-D-mannose + diphosphate</text>
        <dbReference type="Rhea" id="RHEA:15229"/>
        <dbReference type="ChEBI" id="CHEBI:15378"/>
        <dbReference type="ChEBI" id="CHEBI:33019"/>
        <dbReference type="ChEBI" id="CHEBI:37565"/>
        <dbReference type="ChEBI" id="CHEBI:57527"/>
        <dbReference type="ChEBI" id="CHEBI:58409"/>
        <dbReference type="EC" id="2.7.7.13"/>
    </reaction>
</comment>
<dbReference type="InterPro" id="IPR029044">
    <property type="entry name" value="Nucleotide-diphossugar_trans"/>
</dbReference>
<dbReference type="SUPFAM" id="SSF51182">
    <property type="entry name" value="RmlC-like cupins"/>
    <property type="match status" value="1"/>
</dbReference>
<dbReference type="InterPro" id="IPR049577">
    <property type="entry name" value="GMPP_N"/>
</dbReference>
<dbReference type="GO" id="GO:0016853">
    <property type="term" value="F:isomerase activity"/>
    <property type="evidence" value="ECO:0007669"/>
    <property type="project" value="UniProtKB-KW"/>
</dbReference>
<dbReference type="InterPro" id="IPR051161">
    <property type="entry name" value="Mannose-6P_isomerase_type2"/>
</dbReference>
<evidence type="ECO:0000313" key="12">
    <source>
        <dbReference type="Proteomes" id="UP000500791"/>
    </source>
</evidence>
<dbReference type="FunFam" id="2.60.120.10:FF:000032">
    <property type="entry name" value="Mannose-1-phosphate guanylyltransferase/mannose-6-phosphate isomerase"/>
    <property type="match status" value="1"/>
</dbReference>
<keyword evidence="11" id="KW-0614">Plasmid</keyword>
<dbReference type="CDD" id="cd02213">
    <property type="entry name" value="cupin_PMI_typeII_C"/>
    <property type="match status" value="1"/>
</dbReference>
<dbReference type="NCBIfam" id="TIGR01479">
    <property type="entry name" value="GMP_PMI"/>
    <property type="match status" value="1"/>
</dbReference>
<dbReference type="GO" id="GO:0009298">
    <property type="term" value="P:GDP-mannose biosynthetic process"/>
    <property type="evidence" value="ECO:0007669"/>
    <property type="project" value="TreeGrafter"/>
</dbReference>
<comment type="similarity">
    <text evidence="1 8">Belongs to the mannose-6-phosphate isomerase type 2 family.</text>
</comment>
<evidence type="ECO:0000259" key="10">
    <source>
        <dbReference type="Pfam" id="PF01050"/>
    </source>
</evidence>
<dbReference type="CDD" id="cd02509">
    <property type="entry name" value="GDP-M1P_Guanylyltransferase"/>
    <property type="match status" value="1"/>
</dbReference>
<evidence type="ECO:0000256" key="2">
    <source>
        <dbReference type="ARBA" id="ARBA00012387"/>
    </source>
</evidence>
<name>A0A6G7VQQ8_9RHOB</name>
<dbReference type="InterPro" id="IPR011051">
    <property type="entry name" value="RmlC_Cupin_sf"/>
</dbReference>
<accession>A0A6G7VQQ8</accession>
<dbReference type="GO" id="GO:0005525">
    <property type="term" value="F:GTP binding"/>
    <property type="evidence" value="ECO:0007669"/>
    <property type="project" value="UniProtKB-KW"/>
</dbReference>
<keyword evidence="11" id="KW-0413">Isomerase</keyword>
<feature type="domain" description="Nucleotidyl transferase" evidence="9">
    <location>
        <begin position="7"/>
        <end position="280"/>
    </location>
</feature>
<keyword evidence="5" id="KW-0547">Nucleotide-binding</keyword>
<dbReference type="PANTHER" id="PTHR46390">
    <property type="entry name" value="MANNOSE-1-PHOSPHATE GUANYLYLTRANSFERASE"/>
    <property type="match status" value="1"/>
</dbReference>
<dbReference type="Gene3D" id="2.60.120.10">
    <property type="entry name" value="Jelly Rolls"/>
    <property type="match status" value="1"/>
</dbReference>
<dbReference type="RefSeq" id="WP_166194945.1">
    <property type="nucleotide sequence ID" value="NZ_CP049814.1"/>
</dbReference>
<gene>
    <name evidence="11" type="ORF">G8E03_16020</name>
</gene>
<evidence type="ECO:0000256" key="1">
    <source>
        <dbReference type="ARBA" id="ARBA00006115"/>
    </source>
</evidence>
<dbReference type="Pfam" id="PF00483">
    <property type="entry name" value="NTP_transferase"/>
    <property type="match status" value="1"/>
</dbReference>
<dbReference type="AlphaFoldDB" id="A0A6G7VQQ8"/>
<dbReference type="GO" id="GO:0004475">
    <property type="term" value="F:mannose-1-phosphate guanylyltransferase (GTP) activity"/>
    <property type="evidence" value="ECO:0007669"/>
    <property type="project" value="UniProtKB-EC"/>
</dbReference>
<evidence type="ECO:0000256" key="4">
    <source>
        <dbReference type="ARBA" id="ARBA00022695"/>
    </source>
</evidence>
<evidence type="ECO:0000313" key="11">
    <source>
        <dbReference type="EMBL" id="QIK42351.1"/>
    </source>
</evidence>
<feature type="domain" description="Mannose-6-phosphate isomerase type II C-terminal" evidence="10">
    <location>
        <begin position="356"/>
        <end position="468"/>
    </location>
</feature>
<dbReference type="InterPro" id="IPR001538">
    <property type="entry name" value="Man6P_isomerase-2_C"/>
</dbReference>
<dbReference type="KEGG" id="mon:G8E03_16020"/>
<dbReference type="Proteomes" id="UP000500791">
    <property type="component" value="Plasmid unnamed3"/>
</dbReference>
<evidence type="ECO:0000259" key="9">
    <source>
        <dbReference type="Pfam" id="PF00483"/>
    </source>
</evidence>
<keyword evidence="12" id="KW-1185">Reference proteome</keyword>
<keyword evidence="3 11" id="KW-0808">Transferase</keyword>
<organism evidence="11 12">
    <name type="scientific">Pontivivens nitratireducens</name>
    <dbReference type="NCBI Taxonomy" id="2758038"/>
    <lineage>
        <taxon>Bacteria</taxon>
        <taxon>Pseudomonadati</taxon>
        <taxon>Pseudomonadota</taxon>
        <taxon>Alphaproteobacteria</taxon>
        <taxon>Rhodobacterales</taxon>
        <taxon>Paracoccaceae</taxon>
        <taxon>Pontivivens</taxon>
    </lineage>
</organism>
<proteinExistence type="inferred from homology"/>
<dbReference type="Pfam" id="PF01050">
    <property type="entry name" value="MannoseP_isomer"/>
    <property type="match status" value="1"/>
</dbReference>
<evidence type="ECO:0000256" key="3">
    <source>
        <dbReference type="ARBA" id="ARBA00022679"/>
    </source>
</evidence>
<protein>
    <recommendedName>
        <fullName evidence="2">mannose-1-phosphate guanylyltransferase</fullName>
        <ecNumber evidence="2">2.7.7.13</ecNumber>
    </recommendedName>
</protein>
<dbReference type="GO" id="GO:0000271">
    <property type="term" value="P:polysaccharide biosynthetic process"/>
    <property type="evidence" value="ECO:0007669"/>
    <property type="project" value="InterPro"/>
</dbReference>
<dbReference type="SUPFAM" id="SSF53448">
    <property type="entry name" value="Nucleotide-diphospho-sugar transferases"/>
    <property type="match status" value="1"/>
</dbReference>
<geneLocation type="plasmid" evidence="11 12">
    <name>unnamed3</name>
</geneLocation>